<accession>A0A2P2LAQ8</accession>
<dbReference type="Pfam" id="PF02045">
    <property type="entry name" value="CBFB_NFYA"/>
    <property type="match status" value="1"/>
</dbReference>
<feature type="compositionally biased region" description="Polar residues" evidence="9">
    <location>
        <begin position="59"/>
        <end position="70"/>
    </location>
</feature>
<dbReference type="PRINTS" id="PR00616">
    <property type="entry name" value="CCAATSUBUNTB"/>
</dbReference>
<organism evidence="10">
    <name type="scientific">Rhizophora mucronata</name>
    <name type="common">Asiatic mangrove</name>
    <dbReference type="NCBI Taxonomy" id="61149"/>
    <lineage>
        <taxon>Eukaryota</taxon>
        <taxon>Viridiplantae</taxon>
        <taxon>Streptophyta</taxon>
        <taxon>Embryophyta</taxon>
        <taxon>Tracheophyta</taxon>
        <taxon>Spermatophyta</taxon>
        <taxon>Magnoliopsida</taxon>
        <taxon>eudicotyledons</taxon>
        <taxon>Gunneridae</taxon>
        <taxon>Pentapetalae</taxon>
        <taxon>rosids</taxon>
        <taxon>fabids</taxon>
        <taxon>Malpighiales</taxon>
        <taxon>Rhizophoraceae</taxon>
        <taxon>Rhizophora</taxon>
    </lineage>
</organism>
<evidence type="ECO:0000256" key="4">
    <source>
        <dbReference type="ARBA" id="ARBA00023159"/>
    </source>
</evidence>
<evidence type="ECO:0000256" key="7">
    <source>
        <dbReference type="ARBA" id="ARBA00025911"/>
    </source>
</evidence>
<protein>
    <recommendedName>
        <fullName evidence="8">Nuclear transcription factor Y subunit</fullName>
    </recommendedName>
</protein>
<comment type="subcellular location">
    <subcellularLocation>
        <location evidence="1 8">Nucleus</location>
    </subcellularLocation>
</comment>
<dbReference type="EMBL" id="GGEC01034573">
    <property type="protein sequence ID" value="MBX15057.1"/>
    <property type="molecule type" value="Transcribed_RNA"/>
</dbReference>
<dbReference type="PANTHER" id="PTHR12632">
    <property type="entry name" value="TRANSCRIPTION FACTOR NF-Y ALPHA-RELATED"/>
    <property type="match status" value="1"/>
</dbReference>
<evidence type="ECO:0000256" key="5">
    <source>
        <dbReference type="ARBA" id="ARBA00023163"/>
    </source>
</evidence>
<dbReference type="SMART" id="SM00521">
    <property type="entry name" value="CBF"/>
    <property type="match status" value="1"/>
</dbReference>
<proteinExistence type="inferred from homology"/>
<evidence type="ECO:0000256" key="9">
    <source>
        <dbReference type="SAM" id="MobiDB-lite"/>
    </source>
</evidence>
<sequence length="326" mass="35456">MKSRTNGASQLEQGHHFSPPYTVHSEPWWRGISCTGMPSAVAAGNTSNLSSPEGDDGSESNGDQSLSNGRLNEEDDCAAKESHGTAASQSGNHGQEHKNLRNVVSNMTMRHDECITQPPQFELVGHSIACASNPYQDPYYGQMLAYGHQPMGYPHLIGVPHARMPLPFEMAQEPVYVNAKQYQGILRRRQARAKAEAEKKLIKVRKPYLHESRHQHAMKRARGTGGRFAKKTDGDTSTHAAAEGKVDGSGPTPSSQSGSSSGSDAMPSDSAETWNYSYGQKGMRAPLVSDTLEAHKHTNGLELHLSGQGKDGDYSGHQWVSIHSNR</sequence>
<dbReference type="GO" id="GO:0003677">
    <property type="term" value="F:DNA binding"/>
    <property type="evidence" value="ECO:0007669"/>
    <property type="project" value="UniProtKB-KW"/>
</dbReference>
<evidence type="ECO:0000256" key="1">
    <source>
        <dbReference type="ARBA" id="ARBA00004123"/>
    </source>
</evidence>
<feature type="compositionally biased region" description="Basic and acidic residues" evidence="9">
    <location>
        <begin position="230"/>
        <end position="246"/>
    </location>
</feature>
<feature type="compositionally biased region" description="Polar residues" evidence="9">
    <location>
        <begin position="1"/>
        <end position="12"/>
    </location>
</feature>
<feature type="region of interest" description="Disordered" evidence="9">
    <location>
        <begin position="205"/>
        <end position="274"/>
    </location>
</feature>
<dbReference type="InterPro" id="IPR018362">
    <property type="entry name" value="CCAAT-binding_factor_CS"/>
</dbReference>
<feature type="region of interest" description="Disordered" evidence="9">
    <location>
        <begin position="43"/>
        <end position="98"/>
    </location>
</feature>
<dbReference type="AlphaFoldDB" id="A0A2P2LAQ8"/>
<keyword evidence="2 8" id="KW-0805">Transcription regulation</keyword>
<evidence type="ECO:0000256" key="8">
    <source>
        <dbReference type="RuleBase" id="RU367155"/>
    </source>
</evidence>
<dbReference type="PROSITE" id="PS00686">
    <property type="entry name" value="NFYA_HAP2_1"/>
    <property type="match status" value="1"/>
</dbReference>
<name>A0A2P2LAQ8_RHIMU</name>
<dbReference type="GO" id="GO:0016602">
    <property type="term" value="C:CCAAT-binding factor complex"/>
    <property type="evidence" value="ECO:0007669"/>
    <property type="project" value="InterPro"/>
</dbReference>
<keyword evidence="4" id="KW-0010">Activator</keyword>
<feature type="region of interest" description="Disordered" evidence="9">
    <location>
        <begin position="1"/>
        <end position="22"/>
    </location>
</feature>
<dbReference type="Gene3D" id="6.10.250.2430">
    <property type="match status" value="1"/>
</dbReference>
<keyword evidence="3 8" id="KW-0238">DNA-binding</keyword>
<dbReference type="GO" id="GO:0003700">
    <property type="term" value="F:DNA-binding transcription factor activity"/>
    <property type="evidence" value="ECO:0007669"/>
    <property type="project" value="UniProtKB-UniRule"/>
</dbReference>
<dbReference type="InterPro" id="IPR001289">
    <property type="entry name" value="NFYA"/>
</dbReference>
<comment type="subunit">
    <text evidence="7">Heterotrimeric transcription factor composed of three components, NF-YA, NF-YB and NF-YC. NF-YB and NF-YC must interact and dimerize for NF-YA association and DNA binding.</text>
</comment>
<feature type="compositionally biased region" description="Low complexity" evidence="9">
    <location>
        <begin position="248"/>
        <end position="270"/>
    </location>
</feature>
<dbReference type="EMBL" id="GGEC01034579">
    <property type="protein sequence ID" value="MBX15063.1"/>
    <property type="molecule type" value="Transcribed_RNA"/>
</dbReference>
<keyword evidence="5 8" id="KW-0804">Transcription</keyword>
<comment type="function">
    <text evidence="8">Component of the sequence-specific heterotrimeric transcription factor (NF-Y) which specifically recognizes a 5'-CCAAT-3' box motif found in the promoters of its target genes.</text>
</comment>
<evidence type="ECO:0000256" key="6">
    <source>
        <dbReference type="ARBA" id="ARBA00023242"/>
    </source>
</evidence>
<dbReference type="EMBL" id="GGEC01034571">
    <property type="protein sequence ID" value="MBX15055.1"/>
    <property type="molecule type" value="Transcribed_RNA"/>
</dbReference>
<comment type="similarity">
    <text evidence="8">Belongs to the NFYA/HAP2 subunit family.</text>
</comment>
<dbReference type="PROSITE" id="PS51152">
    <property type="entry name" value="NFYA_HAP2_2"/>
    <property type="match status" value="1"/>
</dbReference>
<evidence type="ECO:0000256" key="2">
    <source>
        <dbReference type="ARBA" id="ARBA00023015"/>
    </source>
</evidence>
<reference evidence="10" key="1">
    <citation type="submission" date="2018-02" db="EMBL/GenBank/DDBJ databases">
        <title>Rhizophora mucronata_Transcriptome.</title>
        <authorList>
            <person name="Meera S.P."/>
            <person name="Sreeshan A."/>
            <person name="Augustine A."/>
        </authorList>
    </citation>
    <scope>NUCLEOTIDE SEQUENCE</scope>
    <source>
        <tissue evidence="10">Leaf</tissue>
    </source>
</reference>
<dbReference type="EMBL" id="GGEC01034572">
    <property type="protein sequence ID" value="MBX15056.1"/>
    <property type="molecule type" value="Transcribed_RNA"/>
</dbReference>
<feature type="region of interest" description="Disordered" evidence="9">
    <location>
        <begin position="304"/>
        <end position="326"/>
    </location>
</feature>
<evidence type="ECO:0000256" key="3">
    <source>
        <dbReference type="ARBA" id="ARBA00023125"/>
    </source>
</evidence>
<evidence type="ECO:0000313" key="10">
    <source>
        <dbReference type="EMBL" id="MBX15056.1"/>
    </source>
</evidence>
<keyword evidence="6 8" id="KW-0539">Nucleus</keyword>